<dbReference type="FunFam" id="1.20.5.1000:FF:000001">
    <property type="entry name" value="C-Jun-amino-terminal kinase-interacting protein 3 isoform X2"/>
    <property type="match status" value="1"/>
</dbReference>
<comment type="subcellular location">
    <subcellularLocation>
        <location evidence="1">Cytoplasm</location>
        <location evidence="1">Perinuclear region</location>
    </subcellularLocation>
    <subcellularLocation>
        <location evidence="2">Lysosome membrane</location>
    </subcellularLocation>
</comment>
<dbReference type="GO" id="GO:0019894">
    <property type="term" value="F:kinesin binding"/>
    <property type="evidence" value="ECO:0007669"/>
    <property type="project" value="TreeGrafter"/>
</dbReference>
<feature type="compositionally biased region" description="Low complexity" evidence="16">
    <location>
        <begin position="687"/>
        <end position="701"/>
    </location>
</feature>
<feature type="compositionally biased region" description="Polar residues" evidence="16">
    <location>
        <begin position="885"/>
        <end position="894"/>
    </location>
</feature>
<evidence type="ECO:0000256" key="2">
    <source>
        <dbReference type="ARBA" id="ARBA00004656"/>
    </source>
</evidence>
<dbReference type="PROSITE" id="PS51777">
    <property type="entry name" value="RH2"/>
    <property type="match status" value="1"/>
</dbReference>
<accession>A0A6P6KJA6</accession>
<proteinExistence type="inferred from homology"/>
<keyword evidence="6" id="KW-0007">Acetylation</keyword>
<dbReference type="FunFam" id="2.130.10.10:FF:000700">
    <property type="entry name" value="Sperm-associated antigen 9a"/>
    <property type="match status" value="1"/>
</dbReference>
<feature type="compositionally biased region" description="Basic and acidic residues" evidence="16">
    <location>
        <begin position="917"/>
        <end position="929"/>
    </location>
</feature>
<dbReference type="GO" id="GO:0030159">
    <property type="term" value="F:signaling receptor complex adaptor activity"/>
    <property type="evidence" value="ECO:0007669"/>
    <property type="project" value="TreeGrafter"/>
</dbReference>
<evidence type="ECO:0000256" key="9">
    <source>
        <dbReference type="ARBA" id="ARBA00023228"/>
    </source>
</evidence>
<evidence type="ECO:0000256" key="16">
    <source>
        <dbReference type="SAM" id="MobiDB-lite"/>
    </source>
</evidence>
<keyword evidence="4" id="KW-0963">Cytoplasm</keyword>
<organism evidence="19 20">
    <name type="scientific">Carassius auratus</name>
    <name type="common">Goldfish</name>
    <dbReference type="NCBI Taxonomy" id="7957"/>
    <lineage>
        <taxon>Eukaryota</taxon>
        <taxon>Metazoa</taxon>
        <taxon>Chordata</taxon>
        <taxon>Craniata</taxon>
        <taxon>Vertebrata</taxon>
        <taxon>Euteleostomi</taxon>
        <taxon>Actinopterygii</taxon>
        <taxon>Neopterygii</taxon>
        <taxon>Teleostei</taxon>
        <taxon>Ostariophysi</taxon>
        <taxon>Cypriniformes</taxon>
        <taxon>Cyprinidae</taxon>
        <taxon>Cyprininae</taxon>
        <taxon>Carassius</taxon>
    </lineage>
</organism>
<evidence type="ECO:0000256" key="13">
    <source>
        <dbReference type="ARBA" id="ARBA00077184"/>
    </source>
</evidence>
<dbReference type="Pfam" id="PF09744">
    <property type="entry name" value="RH1"/>
    <property type="match status" value="1"/>
</dbReference>
<dbReference type="GO" id="GO:0005078">
    <property type="term" value="F:MAP-kinase scaffold activity"/>
    <property type="evidence" value="ECO:0007669"/>
    <property type="project" value="InterPro"/>
</dbReference>
<evidence type="ECO:0000256" key="14">
    <source>
        <dbReference type="ARBA" id="ARBA00078388"/>
    </source>
</evidence>
<dbReference type="Proteomes" id="UP000515129">
    <property type="component" value="Chromosome 3"/>
</dbReference>
<protein>
    <recommendedName>
        <fullName evidence="11">C-Jun-amino-terminal kinase-interacting protein 4</fullName>
    </recommendedName>
    <alternativeName>
        <fullName evidence="13">JNK-associated leucine-zipper protein</fullName>
    </alternativeName>
    <alternativeName>
        <fullName evidence="14">Mitogen-activated protein kinase 8-interacting protein 4</fullName>
    </alternativeName>
    <alternativeName>
        <fullName evidence="12">Sperm-associated antigen 9</fullName>
    </alternativeName>
</protein>
<evidence type="ECO:0000256" key="4">
    <source>
        <dbReference type="ARBA" id="ARBA00022490"/>
    </source>
</evidence>
<dbReference type="PANTHER" id="PTHR13886:SF2">
    <property type="entry name" value="C-JUN-AMINO-TERMINAL KINASE-INTERACTING PROTEIN 4"/>
    <property type="match status" value="1"/>
</dbReference>
<dbReference type="FunFam" id="1.20.58.1770:FF:000001">
    <property type="entry name" value="C-Jun-amino-terminal kinase-interacting protein 3 isoform X1"/>
    <property type="match status" value="1"/>
</dbReference>
<dbReference type="InterPro" id="IPR034744">
    <property type="entry name" value="RH2"/>
</dbReference>
<dbReference type="Gene3D" id="1.20.5.1000">
    <property type="entry name" value="arf6 gtpase in complex with a specific effector, jip4"/>
    <property type="match status" value="1"/>
</dbReference>
<evidence type="ECO:0000256" key="8">
    <source>
        <dbReference type="ARBA" id="ARBA00023136"/>
    </source>
</evidence>
<feature type="compositionally biased region" description="Polar residues" evidence="16">
    <location>
        <begin position="907"/>
        <end position="916"/>
    </location>
</feature>
<keyword evidence="7 15" id="KW-0175">Coiled coil</keyword>
<dbReference type="GO" id="GO:0005765">
    <property type="term" value="C:lysosomal membrane"/>
    <property type="evidence" value="ECO:0007669"/>
    <property type="project" value="UniProtKB-SubCell"/>
</dbReference>
<feature type="compositionally biased region" description="Low complexity" evidence="16">
    <location>
        <begin position="834"/>
        <end position="849"/>
    </location>
</feature>
<dbReference type="GeneID" id="113052159"/>
<feature type="domain" description="RH1" evidence="17">
    <location>
        <begin position="6"/>
        <end position="94"/>
    </location>
</feature>
<evidence type="ECO:0000256" key="5">
    <source>
        <dbReference type="ARBA" id="ARBA00022553"/>
    </source>
</evidence>
<evidence type="ECO:0000259" key="18">
    <source>
        <dbReference type="PROSITE" id="PS51777"/>
    </source>
</evidence>
<evidence type="ECO:0000256" key="10">
    <source>
        <dbReference type="ARBA" id="ARBA00056878"/>
    </source>
</evidence>
<dbReference type="RefSeq" id="XP_026072363.1">
    <property type="nucleotide sequence ID" value="XM_026216578.1"/>
</dbReference>
<dbReference type="GO" id="GO:0048471">
    <property type="term" value="C:perinuclear region of cytoplasm"/>
    <property type="evidence" value="ECO:0007669"/>
    <property type="project" value="UniProtKB-SubCell"/>
</dbReference>
<dbReference type="GO" id="GO:0016192">
    <property type="term" value="P:vesicle-mediated transport"/>
    <property type="evidence" value="ECO:0007669"/>
    <property type="project" value="TreeGrafter"/>
</dbReference>
<reference evidence="20" key="1">
    <citation type="submission" date="2025-08" db="UniProtKB">
        <authorList>
            <consortium name="RefSeq"/>
        </authorList>
    </citation>
    <scope>IDENTIFICATION</scope>
    <source>
        <strain evidence="20">Wakin</strain>
        <tissue evidence="20">Muscle</tissue>
    </source>
</reference>
<dbReference type="Gene3D" id="2.130.10.10">
    <property type="entry name" value="YVTN repeat-like/Quinoprotein amine dehydrogenase"/>
    <property type="match status" value="1"/>
</dbReference>
<dbReference type="GO" id="GO:0008432">
    <property type="term" value="F:JUN kinase binding"/>
    <property type="evidence" value="ECO:0007669"/>
    <property type="project" value="TreeGrafter"/>
</dbReference>
<evidence type="ECO:0000256" key="1">
    <source>
        <dbReference type="ARBA" id="ARBA00004556"/>
    </source>
</evidence>
<dbReference type="Pfam" id="PF19056">
    <property type="entry name" value="WD40_2"/>
    <property type="match status" value="1"/>
</dbReference>
<feature type="coiled-coil region" evidence="15">
    <location>
        <begin position="423"/>
        <end position="521"/>
    </location>
</feature>
<dbReference type="InterPro" id="IPR036322">
    <property type="entry name" value="WD40_repeat_dom_sf"/>
</dbReference>
<feature type="region of interest" description="Disordered" evidence="16">
    <location>
        <begin position="1249"/>
        <end position="1277"/>
    </location>
</feature>
<sequence>MELDDGVVYQDDPGTSAIMSERVSGLATSIYREFERLIRQYDEDVVKELMPLVVAVLENLDTVFAENQEHEVELELLKEDNEQLVTQYEREKALRKHAEEKFIELEDSQEQEKKDLQNHLESLSSHSRQLELKIKSYADQISRLEEREAELKREYNSLHLRHTEMIHNYMEHVERIRMQQTGGDASDTGTIGRVRKERPLSLGIFPMSGGGTSLTPDIQARVEAPGTEGWRFNNLSHQRSNASLKQLEAEDAPKKRDGKDVLEAWDSLANDCKDELSDLSQGGSKSVTPMSTTASDLALDSHREDGEGLWKNTEVQAVPGTRSVSAGLADNEKSDVEAIIESTPELDMDLGYKGSSIPTRGIENMAFDRNTESLFEEVSSAGTGLIGDVDEGADLLGMGREVENLIHENVQLLETKNALNVVKNDLIARVDELSCEKDVLRGEMDAVLQAKAKLEEKNKELEEELKKVKAEAEVIKQNNNKEEDESDVPTAQRRRFTRVEMARVLMERNQYKERLMELQEAVRWTEMIRASRENSEGAEKKRSSIRQFFSRLFSSSSSSTSGSTARAVPSSIKYNQPSIMKKSNTFSQFPREKSKTFDFLKEEVDSSGSLSRREQKRAQYQHVKAHVQKEDGRVTAHGWSLPGKYKVANGGQAENKINLPVPVCLRPLEQKDASMKLLCAAGVNLSGGRSCEGSSGVSGEESTGETDAPKQRKGSQSSLDQLEQEPTEQEREQTVHVEMSSRVWICTSTHSSTKVMIMDVTRPDDLLDSFYVCNSRVLCIASVPGVLETDCPAGEEIPQDPEAGPDALLASGSSQGSEGVLSDVSAVGCSVEESSTGSQTGSTGTTQRSAEQSPARGSDLSRAPSEEGVPAAEEATEATEEDQESPGQDTSQPGIYTEHVFTDPLGTESSGASAGSDNHRESDQDRHDTASAGEKTNLEEEETQRMSSALPTMWLGAQDGCLYVHSSVARWRKCLHAVRLKDSILNIVHVKGRVLVALTDGTLAIFHRGLDSQWDLTNYHLLDLGRPHHSIRCMTIVHDKVWCGYRNKIYVIQPRAMKIEKSFDAHPRKESQVRQLALVGDGIWVSIRLDSTLRLFHAHTFQHLQDVDIEPYVSKMLGTGKLGFSFVRITALMVSCNRLWVGTGNGVIISIPLSDSAHKSVGAIACRPGGTVRVYDDTVDGAVTGSYVPYCSMAHAQLCFHGHRDAVKFFATVPGQVIVPGAEVMTESSDGKSMLIMSGGEGYIDFRIGDEDGGLGRDEDEESAEHTLKLQSAPAKPERSYVIVWQVASGSE</sequence>
<evidence type="ECO:0000256" key="3">
    <source>
        <dbReference type="ARBA" id="ARBA00009866"/>
    </source>
</evidence>
<dbReference type="InterPro" id="IPR039911">
    <property type="entry name" value="JIP3/JIP4"/>
</dbReference>
<feature type="domain" description="RH2" evidence="18">
    <location>
        <begin position="493"/>
        <end position="564"/>
    </location>
</feature>
<name>A0A6P6KJA6_CARAU</name>
<dbReference type="Gene3D" id="1.20.58.1770">
    <property type="match status" value="1"/>
</dbReference>
<feature type="region of interest" description="Disordered" evidence="16">
    <location>
        <begin position="792"/>
        <end position="947"/>
    </location>
</feature>
<feature type="coiled-coil region" evidence="15">
    <location>
        <begin position="60"/>
        <end position="161"/>
    </location>
</feature>
<dbReference type="PROSITE" id="PS51776">
    <property type="entry name" value="RH1"/>
    <property type="match status" value="1"/>
</dbReference>
<evidence type="ECO:0000313" key="19">
    <source>
        <dbReference type="Proteomes" id="UP000515129"/>
    </source>
</evidence>
<dbReference type="InterPro" id="IPR032486">
    <property type="entry name" value="JIP_LZII"/>
</dbReference>
<evidence type="ECO:0000256" key="6">
    <source>
        <dbReference type="ARBA" id="ARBA00022990"/>
    </source>
</evidence>
<keyword evidence="19" id="KW-1185">Reference proteome</keyword>
<comment type="similarity">
    <text evidence="3">Belongs to the JIP scaffold family.</text>
</comment>
<gene>
    <name evidence="20" type="primary">LOC113052159</name>
</gene>
<evidence type="ECO:0000256" key="11">
    <source>
        <dbReference type="ARBA" id="ARBA00071160"/>
    </source>
</evidence>
<feature type="region of interest" description="Disordered" evidence="16">
    <location>
        <begin position="687"/>
        <end position="736"/>
    </location>
</feature>
<dbReference type="GO" id="GO:0005829">
    <property type="term" value="C:cytosol"/>
    <property type="evidence" value="ECO:0007669"/>
    <property type="project" value="UniProtKB-ARBA"/>
</dbReference>
<feature type="compositionally biased region" description="Acidic residues" evidence="16">
    <location>
        <begin position="874"/>
        <end position="884"/>
    </location>
</feature>
<evidence type="ECO:0000313" key="20">
    <source>
        <dbReference type="RefSeq" id="XP_026072363.1"/>
    </source>
</evidence>
<evidence type="ECO:0000259" key="17">
    <source>
        <dbReference type="PROSITE" id="PS51776"/>
    </source>
</evidence>
<dbReference type="InterPro" id="IPR015943">
    <property type="entry name" value="WD40/YVTN_repeat-like_dom_sf"/>
</dbReference>
<evidence type="ECO:0000256" key="7">
    <source>
        <dbReference type="ARBA" id="ARBA00023054"/>
    </source>
</evidence>
<evidence type="ECO:0000256" key="12">
    <source>
        <dbReference type="ARBA" id="ARBA00075367"/>
    </source>
</evidence>
<keyword evidence="8" id="KW-0472">Membrane</keyword>
<keyword evidence="9" id="KW-0458">Lysosome</keyword>
<evidence type="ECO:0000256" key="15">
    <source>
        <dbReference type="SAM" id="Coils"/>
    </source>
</evidence>
<keyword evidence="5" id="KW-0597">Phosphoprotein</keyword>
<dbReference type="PANTHER" id="PTHR13886">
    <property type="entry name" value="JNK/SAPK-ASSOCIATED PROTEIN"/>
    <property type="match status" value="1"/>
</dbReference>
<dbReference type="Pfam" id="PF16471">
    <property type="entry name" value="JIP_LZII"/>
    <property type="match status" value="1"/>
</dbReference>
<dbReference type="SUPFAM" id="SSF50978">
    <property type="entry name" value="WD40 repeat-like"/>
    <property type="match status" value="1"/>
</dbReference>
<comment type="function">
    <text evidence="10">The JNK-interacting protein (JIP) group of scaffold proteins selectively mediates JNK signaling by aggregating specific components of the MAPK cascade to form a functional JNK signaling module. Regulates lysosomal positioning by acting as an adapter protein which links PIP4P1-positive lysosomes to the dynein-dynactin complex. Assists PIKFYVE selective functionality in microtubule-based endosome-to-TGN trafficking.</text>
</comment>
<dbReference type="InterPro" id="IPR034743">
    <property type="entry name" value="RH1"/>
</dbReference>